<organism evidence="1 2">
    <name type="scientific">Lithospermum erythrorhizon</name>
    <name type="common">Purple gromwell</name>
    <name type="synonym">Lithospermum officinale var. erythrorhizon</name>
    <dbReference type="NCBI Taxonomy" id="34254"/>
    <lineage>
        <taxon>Eukaryota</taxon>
        <taxon>Viridiplantae</taxon>
        <taxon>Streptophyta</taxon>
        <taxon>Embryophyta</taxon>
        <taxon>Tracheophyta</taxon>
        <taxon>Spermatophyta</taxon>
        <taxon>Magnoliopsida</taxon>
        <taxon>eudicotyledons</taxon>
        <taxon>Gunneridae</taxon>
        <taxon>Pentapetalae</taxon>
        <taxon>asterids</taxon>
        <taxon>lamiids</taxon>
        <taxon>Boraginales</taxon>
        <taxon>Boraginaceae</taxon>
        <taxon>Boraginoideae</taxon>
        <taxon>Lithospermeae</taxon>
        <taxon>Lithospermum</taxon>
    </lineage>
</organism>
<evidence type="ECO:0000313" key="2">
    <source>
        <dbReference type="Proteomes" id="UP001454036"/>
    </source>
</evidence>
<reference evidence="1 2" key="1">
    <citation type="submission" date="2024-01" db="EMBL/GenBank/DDBJ databases">
        <title>The complete chloroplast genome sequence of Lithospermum erythrorhizon: insights into the phylogenetic relationship among Boraginaceae species and the maternal lineages of purple gromwells.</title>
        <authorList>
            <person name="Okada T."/>
            <person name="Watanabe K."/>
        </authorList>
    </citation>
    <scope>NUCLEOTIDE SEQUENCE [LARGE SCALE GENOMIC DNA]</scope>
</reference>
<gene>
    <name evidence="1" type="ORF">LIER_22315</name>
</gene>
<accession>A0AAV3QTM4</accession>
<evidence type="ECO:0000313" key="1">
    <source>
        <dbReference type="EMBL" id="GAA0167369.1"/>
    </source>
</evidence>
<proteinExistence type="predicted"/>
<dbReference type="EMBL" id="BAABME010006068">
    <property type="protein sequence ID" value="GAA0167369.1"/>
    <property type="molecule type" value="Genomic_DNA"/>
</dbReference>
<keyword evidence="2" id="KW-1185">Reference proteome</keyword>
<comment type="caution">
    <text evidence="1">The sequence shown here is derived from an EMBL/GenBank/DDBJ whole genome shotgun (WGS) entry which is preliminary data.</text>
</comment>
<protein>
    <submittedName>
        <fullName evidence="1">Uncharacterized protein</fullName>
    </submittedName>
</protein>
<name>A0AAV3QTM4_LITER</name>
<dbReference type="AlphaFoldDB" id="A0AAV3QTM4"/>
<dbReference type="Proteomes" id="UP001454036">
    <property type="component" value="Unassembled WGS sequence"/>
</dbReference>
<sequence length="85" mass="10321">MLVTVSSSRLSFVAKTFLSEEAKSIVYEMLNSSWREWKHRVKCHFKKFEPNDDNDREMIKKLDYRVVESQFREAIDHWRKPEVQV</sequence>